<dbReference type="EMBL" id="QNSB01000001">
    <property type="protein sequence ID" value="RBP74532.1"/>
    <property type="molecule type" value="Genomic_DNA"/>
</dbReference>
<evidence type="ECO:0000313" key="4">
    <source>
        <dbReference type="Proteomes" id="UP000253509"/>
    </source>
</evidence>
<sequence>MSRFTDAAATSHTLSVTAMEEASRLGQRTADIDHLFLALVVSEQIAGQVLRSFGITLDAARRAVAAQHSEQLASLGISAEVREEGRIVFHETDGYEWGPRPLEIIRRAGQGGRRGDAAAVLRDLVVEPSGMIEAVLDRLGVAPAAVIRRLDEAERSSSASTRYAFEPGTLSAVSESFAPADVDQVWSLLSDVSRLPEWEPNIGRVEGGGSQLRVGQTREGRSRTERPDGKESRVASKYRAQRIELVAREDRHLVEWRFTYPEAPKSNARRIRIELEPAAGGTTLRILLAWERTSGSSRPVRRWILRPFHRFVLWLQLSQISGGISRAFR</sequence>
<evidence type="ECO:0000313" key="3">
    <source>
        <dbReference type="EMBL" id="RBP74532.1"/>
    </source>
</evidence>
<comment type="caution">
    <text evidence="3">The sequence shown here is derived from an EMBL/GenBank/DDBJ whole genome shotgun (WGS) entry which is preliminary data.</text>
</comment>
<dbReference type="InterPro" id="IPR023393">
    <property type="entry name" value="START-like_dom_sf"/>
</dbReference>
<dbReference type="Proteomes" id="UP000253509">
    <property type="component" value="Unassembled WGS sequence"/>
</dbReference>
<dbReference type="InterPro" id="IPR004176">
    <property type="entry name" value="Clp_R_N"/>
</dbReference>
<dbReference type="Gene3D" id="1.10.1780.10">
    <property type="entry name" value="Clp, N-terminal domain"/>
    <property type="match status" value="1"/>
</dbReference>
<evidence type="ECO:0000256" key="1">
    <source>
        <dbReference type="SAM" id="MobiDB-lite"/>
    </source>
</evidence>
<feature type="compositionally biased region" description="Basic and acidic residues" evidence="1">
    <location>
        <begin position="216"/>
        <end position="233"/>
    </location>
</feature>
<dbReference type="Pfam" id="PF10604">
    <property type="entry name" value="Polyketide_cyc2"/>
    <property type="match status" value="1"/>
</dbReference>
<dbReference type="AlphaFoldDB" id="A0A366IPU1"/>
<dbReference type="Pfam" id="PF02861">
    <property type="entry name" value="Clp_N"/>
    <property type="match status" value="1"/>
</dbReference>
<dbReference type="SUPFAM" id="SSF55961">
    <property type="entry name" value="Bet v1-like"/>
    <property type="match status" value="1"/>
</dbReference>
<dbReference type="RefSeq" id="WP_113902591.1">
    <property type="nucleotide sequence ID" value="NZ_QNSB01000001.1"/>
</dbReference>
<feature type="domain" description="Clp R" evidence="2">
    <location>
        <begin position="17"/>
        <end position="70"/>
    </location>
</feature>
<dbReference type="SUPFAM" id="SSF81923">
    <property type="entry name" value="Double Clp-N motif"/>
    <property type="match status" value="1"/>
</dbReference>
<dbReference type="InterPro" id="IPR036628">
    <property type="entry name" value="Clp_N_dom_sf"/>
</dbReference>
<feature type="region of interest" description="Disordered" evidence="1">
    <location>
        <begin position="200"/>
        <end position="233"/>
    </location>
</feature>
<keyword evidence="4" id="KW-1185">Reference proteome</keyword>
<gene>
    <name evidence="3" type="ORF">DFO65_101251</name>
</gene>
<evidence type="ECO:0000259" key="2">
    <source>
        <dbReference type="Pfam" id="PF02861"/>
    </source>
</evidence>
<proteinExistence type="predicted"/>
<accession>A0A366IPU1</accession>
<protein>
    <submittedName>
        <fullName evidence="3">ClpA/ClpB-like protein</fullName>
    </submittedName>
</protein>
<organism evidence="3 4">
    <name type="scientific">Brevibacterium celere</name>
    <dbReference type="NCBI Taxonomy" id="225845"/>
    <lineage>
        <taxon>Bacteria</taxon>
        <taxon>Bacillati</taxon>
        <taxon>Actinomycetota</taxon>
        <taxon>Actinomycetes</taxon>
        <taxon>Micrococcales</taxon>
        <taxon>Brevibacteriaceae</taxon>
        <taxon>Brevibacterium</taxon>
    </lineage>
</organism>
<dbReference type="Gene3D" id="3.30.530.20">
    <property type="match status" value="1"/>
</dbReference>
<name>A0A366IPU1_9MICO</name>
<dbReference type="InterPro" id="IPR019587">
    <property type="entry name" value="Polyketide_cyclase/dehydratase"/>
</dbReference>
<reference evidence="3 4" key="1">
    <citation type="submission" date="2018-06" db="EMBL/GenBank/DDBJ databases">
        <title>Freshwater and sediment microbial communities from various areas in North America, analyzing microbe dynamics in response to fracking.</title>
        <authorList>
            <person name="Lamendella R."/>
        </authorList>
    </citation>
    <scope>NUCLEOTIDE SEQUENCE [LARGE SCALE GENOMIC DNA]</scope>
    <source>
        <strain evidence="3 4">3b_TX</strain>
    </source>
</reference>